<dbReference type="InterPro" id="IPR032783">
    <property type="entry name" value="AraC_lig"/>
</dbReference>
<dbReference type="Pfam" id="PF12852">
    <property type="entry name" value="Cupin_6"/>
    <property type="match status" value="1"/>
</dbReference>
<keyword evidence="1" id="KW-0805">Transcription regulation</keyword>
<comment type="caution">
    <text evidence="5">The sequence shown here is derived from an EMBL/GenBank/DDBJ whole genome shotgun (WGS) entry which is preliminary data.</text>
</comment>
<evidence type="ECO:0000259" key="4">
    <source>
        <dbReference type="PROSITE" id="PS01124"/>
    </source>
</evidence>
<reference evidence="5 6" key="1">
    <citation type="submission" date="2021-06" db="EMBL/GenBank/DDBJ databases">
        <title>Sphingomonas sp. XMGL2, whole genome shotgun sequencing project.</title>
        <authorList>
            <person name="Zhao G."/>
            <person name="Shen L."/>
        </authorList>
    </citation>
    <scope>NUCLEOTIDE SEQUENCE [LARGE SCALE GENOMIC DNA]</scope>
    <source>
        <strain evidence="5 6">XMGL2</strain>
    </source>
</reference>
<dbReference type="SMART" id="SM00342">
    <property type="entry name" value="HTH_ARAC"/>
    <property type="match status" value="1"/>
</dbReference>
<protein>
    <submittedName>
        <fullName evidence="5">AraC family transcriptional regulator</fullName>
    </submittedName>
</protein>
<dbReference type="Pfam" id="PF12833">
    <property type="entry name" value="HTH_18"/>
    <property type="match status" value="1"/>
</dbReference>
<sequence>MLESADWLSHLLDLVPVSGQVEHHCLFGAPWRLELERSAAGEIPYHIVLAGSAILDDPDGGAPVHLSAGDILILPRGAAHSLHDGSGMTPGPMRQRLGSSVPIDENDGAGDRLDMLCGRFLLSPTHEQLLRTYFPERFVARPQAAIARSASGGTRAQLAALVALMRVESSQENLGGHAMLNGLSTALFTLALRLASESAEAPQGLLALAGHPRLAPALSALFRHPARAWTLPDLASLCGMSRATFVRQFQQRLRRSAAELLTDIRMTIAARELRASNATAGAIAETVGYQSEAAFQRAFKKTVGTTPAQFRKTGRAAGGR</sequence>
<keyword evidence="2" id="KW-0238">DNA-binding</keyword>
<dbReference type="PROSITE" id="PS01124">
    <property type="entry name" value="HTH_ARAC_FAMILY_2"/>
    <property type="match status" value="1"/>
</dbReference>
<keyword evidence="3" id="KW-0804">Transcription</keyword>
<dbReference type="InterPro" id="IPR050204">
    <property type="entry name" value="AraC_XylS_family_regulators"/>
</dbReference>
<evidence type="ECO:0000313" key="5">
    <source>
        <dbReference type="EMBL" id="MBU3078775.1"/>
    </source>
</evidence>
<dbReference type="InterPro" id="IPR018060">
    <property type="entry name" value="HTH_AraC"/>
</dbReference>
<evidence type="ECO:0000313" key="6">
    <source>
        <dbReference type="Proteomes" id="UP000776276"/>
    </source>
</evidence>
<keyword evidence="6" id="KW-1185">Reference proteome</keyword>
<organism evidence="5 6">
    <name type="scientific">Sphingomonas quercus</name>
    <dbReference type="NCBI Taxonomy" id="2842451"/>
    <lineage>
        <taxon>Bacteria</taxon>
        <taxon>Pseudomonadati</taxon>
        <taxon>Pseudomonadota</taxon>
        <taxon>Alphaproteobacteria</taxon>
        <taxon>Sphingomonadales</taxon>
        <taxon>Sphingomonadaceae</taxon>
        <taxon>Sphingomonas</taxon>
    </lineage>
</organism>
<dbReference type="RefSeq" id="WP_216325522.1">
    <property type="nucleotide sequence ID" value="NZ_JAHKRT010000006.1"/>
</dbReference>
<evidence type="ECO:0000256" key="3">
    <source>
        <dbReference type="ARBA" id="ARBA00023163"/>
    </source>
</evidence>
<dbReference type="PANTHER" id="PTHR46796:SF7">
    <property type="entry name" value="ARAC FAMILY TRANSCRIPTIONAL REGULATOR"/>
    <property type="match status" value="1"/>
</dbReference>
<dbReference type="Proteomes" id="UP000776276">
    <property type="component" value="Unassembled WGS sequence"/>
</dbReference>
<feature type="domain" description="HTH araC/xylS-type" evidence="4">
    <location>
        <begin position="215"/>
        <end position="313"/>
    </location>
</feature>
<evidence type="ECO:0000256" key="2">
    <source>
        <dbReference type="ARBA" id="ARBA00023125"/>
    </source>
</evidence>
<name>A0ABS6BNL1_9SPHN</name>
<evidence type="ECO:0000256" key="1">
    <source>
        <dbReference type="ARBA" id="ARBA00023015"/>
    </source>
</evidence>
<dbReference type="EMBL" id="JAHKRT010000006">
    <property type="protein sequence ID" value="MBU3078775.1"/>
    <property type="molecule type" value="Genomic_DNA"/>
</dbReference>
<dbReference type="PANTHER" id="PTHR46796">
    <property type="entry name" value="HTH-TYPE TRANSCRIPTIONAL ACTIVATOR RHAS-RELATED"/>
    <property type="match status" value="1"/>
</dbReference>
<gene>
    <name evidence="5" type="ORF">KOF26_12940</name>
</gene>
<accession>A0ABS6BNL1</accession>
<proteinExistence type="predicted"/>